<proteinExistence type="predicted"/>
<dbReference type="RefSeq" id="WP_211316213.1">
    <property type="nucleotide sequence ID" value="NZ_QAAD01000059.1"/>
</dbReference>
<sequence>ACQDYLLVGGGSNFEDAMPWNGGTKRYHDRIYRLSRKDGQLSWAQPGWKLPLAMAYSACLSTEQGIYSLGGETADGPVANAFKLRVEGDSLQMNELPDLPVAVTSGGAAQIGSTIYVVGGIDAEGASKHCFALDAANQDAGWQILPSLPVPLSHAVVAAQSDGDETCIYVLGGRNKSGITSTFLSDIWKYSPSQQQWSKAGELKLDGQAPFGLSAGTGLPYGDQYILVFGGDKGNIFNETERLIDAAAKAETAEEREKYQAQKIKNLTSHPGFCKEVYLFNCQTAELTLAGEIGGDTQVTTTAFWWNGQIIIPGGEVRPGVRSKLVTRGTLE</sequence>
<dbReference type="Gene3D" id="2.120.10.80">
    <property type="entry name" value="Kelch-type beta propeller"/>
    <property type="match status" value="1"/>
</dbReference>
<feature type="non-terminal residue" evidence="1">
    <location>
        <position position="1"/>
    </location>
</feature>
<reference evidence="1 2" key="1">
    <citation type="submission" date="2018-04" db="EMBL/GenBank/DDBJ databases">
        <title>Genomic Encyclopedia of Archaeal and Bacterial Type Strains, Phase II (KMG-II): from individual species to whole genera.</title>
        <authorList>
            <person name="Goeker M."/>
        </authorList>
    </citation>
    <scope>NUCLEOTIDE SEQUENCE [LARGE SCALE GENOMIC DNA]</scope>
    <source>
        <strain evidence="1 2">DSM 28823</strain>
    </source>
</reference>
<dbReference type="SMART" id="SM00612">
    <property type="entry name" value="Kelch"/>
    <property type="match status" value="2"/>
</dbReference>
<protein>
    <submittedName>
        <fullName evidence="1">Kelch motif protein</fullName>
    </submittedName>
</protein>
<accession>A0A2T5BNU6</accession>
<dbReference type="Pfam" id="PF24996">
    <property type="entry name" value="NANM"/>
    <property type="match status" value="1"/>
</dbReference>
<dbReference type="PANTHER" id="PTHR45632">
    <property type="entry name" value="LD33804P"/>
    <property type="match status" value="1"/>
</dbReference>
<dbReference type="InterPro" id="IPR056734">
    <property type="entry name" value="NANM"/>
</dbReference>
<dbReference type="SUPFAM" id="SSF117281">
    <property type="entry name" value="Kelch motif"/>
    <property type="match status" value="1"/>
</dbReference>
<comment type="caution">
    <text evidence="1">The sequence shown here is derived from an EMBL/GenBank/DDBJ whole genome shotgun (WGS) entry which is preliminary data.</text>
</comment>
<dbReference type="EMBL" id="QAAD01000059">
    <property type="protein sequence ID" value="PTN00682.1"/>
    <property type="molecule type" value="Genomic_DNA"/>
</dbReference>
<gene>
    <name evidence="1" type="ORF">C8N47_1591</name>
</gene>
<organism evidence="1 2">
    <name type="scientific">Mangrovibacterium marinum</name>
    <dbReference type="NCBI Taxonomy" id="1639118"/>
    <lineage>
        <taxon>Bacteria</taxon>
        <taxon>Pseudomonadati</taxon>
        <taxon>Bacteroidota</taxon>
        <taxon>Bacteroidia</taxon>
        <taxon>Marinilabiliales</taxon>
        <taxon>Prolixibacteraceae</taxon>
        <taxon>Mangrovibacterium</taxon>
    </lineage>
</organism>
<evidence type="ECO:0000313" key="1">
    <source>
        <dbReference type="EMBL" id="PTN00682.1"/>
    </source>
</evidence>
<dbReference type="InterPro" id="IPR015915">
    <property type="entry name" value="Kelch-typ_b-propeller"/>
</dbReference>
<dbReference type="AlphaFoldDB" id="A0A2T5BNU6"/>
<name>A0A2T5BNU6_9BACT</name>
<dbReference type="Proteomes" id="UP000243525">
    <property type="component" value="Unassembled WGS sequence"/>
</dbReference>
<keyword evidence="2" id="KW-1185">Reference proteome</keyword>
<dbReference type="InterPro" id="IPR006652">
    <property type="entry name" value="Kelch_1"/>
</dbReference>
<evidence type="ECO:0000313" key="2">
    <source>
        <dbReference type="Proteomes" id="UP000243525"/>
    </source>
</evidence>